<dbReference type="AlphaFoldDB" id="A0A7S3MDU8"/>
<feature type="compositionally biased region" description="Low complexity" evidence="1">
    <location>
        <begin position="307"/>
        <end position="329"/>
    </location>
</feature>
<evidence type="ECO:0000313" key="3">
    <source>
        <dbReference type="EMBL" id="CAE0296709.1"/>
    </source>
</evidence>
<proteinExistence type="predicted"/>
<organism evidence="3">
    <name type="scientific">Spumella elongata</name>
    <dbReference type="NCBI Taxonomy" id="89044"/>
    <lineage>
        <taxon>Eukaryota</taxon>
        <taxon>Sar</taxon>
        <taxon>Stramenopiles</taxon>
        <taxon>Ochrophyta</taxon>
        <taxon>Chrysophyceae</taxon>
        <taxon>Chromulinales</taxon>
        <taxon>Chromulinaceae</taxon>
        <taxon>Spumella</taxon>
    </lineage>
</organism>
<gene>
    <name evidence="3" type="ORF">SELO1098_LOCUS25563</name>
</gene>
<evidence type="ECO:0000256" key="2">
    <source>
        <dbReference type="SAM" id="Phobius"/>
    </source>
</evidence>
<evidence type="ECO:0000256" key="1">
    <source>
        <dbReference type="SAM" id="MobiDB-lite"/>
    </source>
</evidence>
<feature type="transmembrane region" description="Helical" evidence="2">
    <location>
        <begin position="145"/>
        <end position="171"/>
    </location>
</feature>
<sequence length="329" mass="36753">MFETMEVVWINCVIPVLVSDEVRRVGESIIEVVQHLCTDSSVESRFFLNAPDYLFVSTNVAKQFPHLMESILVQAYNNHVPGELARKWQTGSIARMHRRNRRRNATVFGTILRTLQYMGMAPFLIHRMMIRFVQPFMLTGLALLWQLIVQDVIYIAVAVFCVLVILAYALYRRYVEQQQLQKSQNISPIVAQYMSSKTDDAAYYSDEELHLPSVPALVSMLDQSAHSQHSQRSSHSGRRSAKSAADVDFSDSSDADSFHQEPRRRLDTDPAVSARRPSLSSSDLSSTDLSSAAPVRRPRLASYTSEVSEAAGSVSDDSAGSSDGAETAI</sequence>
<keyword evidence="2" id="KW-0472">Membrane</keyword>
<protein>
    <submittedName>
        <fullName evidence="3">Uncharacterized protein</fullName>
    </submittedName>
</protein>
<keyword evidence="2" id="KW-1133">Transmembrane helix</keyword>
<dbReference type="EMBL" id="HBIC01050044">
    <property type="protein sequence ID" value="CAE0296709.1"/>
    <property type="molecule type" value="Transcribed_RNA"/>
</dbReference>
<feature type="region of interest" description="Disordered" evidence="1">
    <location>
        <begin position="225"/>
        <end position="329"/>
    </location>
</feature>
<feature type="transmembrane region" description="Helical" evidence="2">
    <location>
        <begin position="105"/>
        <end position="125"/>
    </location>
</feature>
<feature type="compositionally biased region" description="Low complexity" evidence="1">
    <location>
        <begin position="273"/>
        <end position="294"/>
    </location>
</feature>
<name>A0A7S3MDU8_9STRA</name>
<reference evidence="3" key="1">
    <citation type="submission" date="2021-01" db="EMBL/GenBank/DDBJ databases">
        <authorList>
            <person name="Corre E."/>
            <person name="Pelletier E."/>
            <person name="Niang G."/>
            <person name="Scheremetjew M."/>
            <person name="Finn R."/>
            <person name="Kale V."/>
            <person name="Holt S."/>
            <person name="Cochrane G."/>
            <person name="Meng A."/>
            <person name="Brown T."/>
            <person name="Cohen L."/>
        </authorList>
    </citation>
    <scope>NUCLEOTIDE SEQUENCE</scope>
    <source>
        <strain evidence="3">CCAP 955/1</strain>
    </source>
</reference>
<feature type="compositionally biased region" description="Low complexity" evidence="1">
    <location>
        <begin position="225"/>
        <end position="234"/>
    </location>
</feature>
<accession>A0A7S3MDU8</accession>
<feature type="compositionally biased region" description="Basic and acidic residues" evidence="1">
    <location>
        <begin position="256"/>
        <end position="268"/>
    </location>
</feature>
<keyword evidence="2" id="KW-0812">Transmembrane</keyword>